<feature type="region of interest" description="Disordered" evidence="1">
    <location>
        <begin position="66"/>
        <end position="102"/>
    </location>
</feature>
<feature type="compositionally biased region" description="Acidic residues" evidence="1">
    <location>
        <begin position="82"/>
        <end position="102"/>
    </location>
</feature>
<dbReference type="Pfam" id="PF15348">
    <property type="entry name" value="GEMIN8"/>
    <property type="match status" value="1"/>
</dbReference>
<evidence type="ECO:0008006" key="4">
    <source>
        <dbReference type="Google" id="ProtNLM"/>
    </source>
</evidence>
<name>A0AAD8ZSU9_9TELE</name>
<dbReference type="EMBL" id="JAROKS010000006">
    <property type="protein sequence ID" value="KAK1802880.1"/>
    <property type="molecule type" value="Genomic_DNA"/>
</dbReference>
<dbReference type="InterPro" id="IPR034754">
    <property type="entry name" value="GEMIN8"/>
</dbReference>
<protein>
    <recommendedName>
        <fullName evidence="4">Gem (nuclear organelle) associated protein 8</fullName>
    </recommendedName>
</protein>
<feature type="compositionally biased region" description="Basic and acidic residues" evidence="1">
    <location>
        <begin position="66"/>
        <end position="81"/>
    </location>
</feature>
<gene>
    <name evidence="2" type="ORF">P4O66_021413</name>
</gene>
<dbReference type="AlphaFoldDB" id="A0AAD8ZSU9"/>
<feature type="region of interest" description="Disordered" evidence="1">
    <location>
        <begin position="154"/>
        <end position="183"/>
    </location>
</feature>
<dbReference type="PANTHER" id="PTHR16238:SF7">
    <property type="entry name" value="GEM-ASSOCIATED PROTEIN 8"/>
    <property type="match status" value="1"/>
</dbReference>
<comment type="caution">
    <text evidence="2">The sequence shown here is derived from an EMBL/GenBank/DDBJ whole genome shotgun (WGS) entry which is preliminary data.</text>
</comment>
<dbReference type="PANTHER" id="PTHR16238">
    <property type="entry name" value="GEM-ASSOCIATED PROTEIN 8"/>
    <property type="match status" value="1"/>
</dbReference>
<sequence length="225" mass="26587">MSAWYAHPVYTRYWQHYQLAMSWHRRHWRAYNKAWRAAYGPAPYPVFPAFVPSYADCHTGEKVWKGQEHARGWGGREKRVEEEEGDSNSEAENEESWSSEEGEIECDVSNMDISAELRQYFAQTEQHREELSEWEDWVGGERQHQIEAERQEAYVPADQDLRRAPPRSTLPPTERPGERRSAEMKRLYGKDAARVQGMETAMQLTFDRNCDRKHPKYWPVIPLNL</sequence>
<accession>A0AAD8ZSU9</accession>
<evidence type="ECO:0000256" key="1">
    <source>
        <dbReference type="SAM" id="MobiDB-lite"/>
    </source>
</evidence>
<evidence type="ECO:0000313" key="2">
    <source>
        <dbReference type="EMBL" id="KAK1802880.1"/>
    </source>
</evidence>
<dbReference type="GO" id="GO:0032797">
    <property type="term" value="C:SMN complex"/>
    <property type="evidence" value="ECO:0007669"/>
    <property type="project" value="InterPro"/>
</dbReference>
<evidence type="ECO:0000313" key="3">
    <source>
        <dbReference type="Proteomes" id="UP001239994"/>
    </source>
</evidence>
<keyword evidence="3" id="KW-1185">Reference proteome</keyword>
<organism evidence="2 3">
    <name type="scientific">Electrophorus voltai</name>
    <dbReference type="NCBI Taxonomy" id="2609070"/>
    <lineage>
        <taxon>Eukaryota</taxon>
        <taxon>Metazoa</taxon>
        <taxon>Chordata</taxon>
        <taxon>Craniata</taxon>
        <taxon>Vertebrata</taxon>
        <taxon>Euteleostomi</taxon>
        <taxon>Actinopterygii</taxon>
        <taxon>Neopterygii</taxon>
        <taxon>Teleostei</taxon>
        <taxon>Ostariophysi</taxon>
        <taxon>Gymnotiformes</taxon>
        <taxon>Gymnotoidei</taxon>
        <taxon>Gymnotidae</taxon>
        <taxon>Electrophorus</taxon>
    </lineage>
</organism>
<dbReference type="Proteomes" id="UP001239994">
    <property type="component" value="Unassembled WGS sequence"/>
</dbReference>
<dbReference type="GO" id="GO:0000387">
    <property type="term" value="P:spliceosomal snRNP assembly"/>
    <property type="evidence" value="ECO:0007669"/>
    <property type="project" value="InterPro"/>
</dbReference>
<proteinExistence type="predicted"/>
<reference evidence="2" key="1">
    <citation type="submission" date="2023-03" db="EMBL/GenBank/DDBJ databases">
        <title>Electrophorus voltai genome.</title>
        <authorList>
            <person name="Bian C."/>
        </authorList>
    </citation>
    <scope>NUCLEOTIDE SEQUENCE</scope>
    <source>
        <strain evidence="2">CB-2022</strain>
        <tissue evidence="2">Muscle</tissue>
    </source>
</reference>